<evidence type="ECO:0000313" key="1">
    <source>
        <dbReference type="EMBL" id="MBU3806241.1"/>
    </source>
</evidence>
<dbReference type="AlphaFoldDB" id="A0A948T2W4"/>
<gene>
    <name evidence="1" type="ORF">H9882_05045</name>
</gene>
<name>A0A948T2W4_9FIRM</name>
<organism evidence="1 2">
    <name type="scientific">Candidatus Allofournierella pullistercoris</name>
    <dbReference type="NCBI Taxonomy" id="2838597"/>
    <lineage>
        <taxon>Bacteria</taxon>
        <taxon>Bacillati</taxon>
        <taxon>Bacillota</taxon>
        <taxon>Clostridia</taxon>
        <taxon>Eubacteriales</taxon>
        <taxon>Oscillospiraceae</taxon>
        <taxon>Allofournierella</taxon>
    </lineage>
</organism>
<dbReference type="Proteomes" id="UP000713596">
    <property type="component" value="Unassembled WGS sequence"/>
</dbReference>
<comment type="caution">
    <text evidence="1">The sequence shown here is derived from an EMBL/GenBank/DDBJ whole genome shotgun (WGS) entry which is preliminary data.</text>
</comment>
<evidence type="ECO:0000313" key="2">
    <source>
        <dbReference type="Proteomes" id="UP000713596"/>
    </source>
</evidence>
<accession>A0A948T2W4</accession>
<dbReference type="EMBL" id="JAHLFP010000038">
    <property type="protein sequence ID" value="MBU3806241.1"/>
    <property type="molecule type" value="Genomic_DNA"/>
</dbReference>
<reference evidence="1" key="1">
    <citation type="journal article" date="2021" name="PeerJ">
        <title>Extensive microbial diversity within the chicken gut microbiome revealed by metagenomics and culture.</title>
        <authorList>
            <person name="Gilroy R."/>
            <person name="Ravi A."/>
            <person name="Getino M."/>
            <person name="Pursley I."/>
            <person name="Horton D.L."/>
            <person name="Alikhan N.F."/>
            <person name="Baker D."/>
            <person name="Gharbi K."/>
            <person name="Hall N."/>
            <person name="Watson M."/>
            <person name="Adriaenssens E.M."/>
            <person name="Foster-Nyarko E."/>
            <person name="Jarju S."/>
            <person name="Secka A."/>
            <person name="Antonio M."/>
            <person name="Oren A."/>
            <person name="Chaudhuri R.R."/>
            <person name="La Ragione R."/>
            <person name="Hildebrand F."/>
            <person name="Pallen M.J."/>
        </authorList>
    </citation>
    <scope>NUCLEOTIDE SEQUENCE</scope>
    <source>
        <strain evidence="1">B5_2728</strain>
    </source>
</reference>
<reference evidence="1" key="2">
    <citation type="submission" date="2021-04" db="EMBL/GenBank/DDBJ databases">
        <authorList>
            <person name="Gilroy R."/>
        </authorList>
    </citation>
    <scope>NUCLEOTIDE SEQUENCE</scope>
    <source>
        <strain evidence="1">B5_2728</strain>
    </source>
</reference>
<protein>
    <submittedName>
        <fullName evidence="1">Uncharacterized protein</fullName>
    </submittedName>
</protein>
<proteinExistence type="predicted"/>
<sequence length="136" mass="15359">MTRQAQSFATGKVAFSCECSVGFVIVSPFFHVVRALGQNSLARQRDKHGIFLCALNQIFAPASPSKKAEIVLAGTCGILANPGWNRQTAFQAGFLAYLFEFQQNLFMIFSNLSKWHFFVCFLSYPHSQNQKDKFHR</sequence>